<dbReference type="EMBL" id="JAPFFJ010000006">
    <property type="protein sequence ID" value="KAJ6424593.1"/>
    <property type="molecule type" value="Genomic_DNA"/>
</dbReference>
<dbReference type="EMBL" id="JAPFFJ010000006">
    <property type="protein sequence ID" value="KAJ6424592.1"/>
    <property type="molecule type" value="Genomic_DNA"/>
</dbReference>
<reference evidence="4 5" key="2">
    <citation type="journal article" date="2023" name="Int. J. Mol. Sci.">
        <title>De Novo Assembly and Annotation of 11 Diverse Shrub Willow (Salix) Genomes Reveals Novel Gene Organization in Sex-Linked Regions.</title>
        <authorList>
            <person name="Hyden B."/>
            <person name="Feng K."/>
            <person name="Yates T.B."/>
            <person name="Jawdy S."/>
            <person name="Cereghino C."/>
            <person name="Smart L.B."/>
            <person name="Muchero W."/>
        </authorList>
    </citation>
    <scope>NUCLEOTIDE SEQUENCE [LARGE SCALE GENOMIC DNA]</scope>
    <source>
        <tissue evidence="4">Shoot tip</tissue>
    </source>
</reference>
<evidence type="ECO:0000313" key="4">
    <source>
        <dbReference type="EMBL" id="KAJ6424592.1"/>
    </source>
</evidence>
<dbReference type="PANTHER" id="PTHR47932">
    <property type="entry name" value="ATPASE EXPRESSION PROTEIN 3"/>
    <property type="match status" value="1"/>
</dbReference>
<dbReference type="NCBIfam" id="TIGR00756">
    <property type="entry name" value="PPR"/>
    <property type="match status" value="7"/>
</dbReference>
<dbReference type="AlphaFoldDB" id="A0AAD6KJF6"/>
<feature type="repeat" description="PPR" evidence="3">
    <location>
        <begin position="316"/>
        <end position="350"/>
    </location>
</feature>
<feature type="repeat" description="PPR" evidence="3">
    <location>
        <begin position="351"/>
        <end position="385"/>
    </location>
</feature>
<dbReference type="SUPFAM" id="SSF48452">
    <property type="entry name" value="TPR-like"/>
    <property type="match status" value="1"/>
</dbReference>
<reference evidence="4" key="1">
    <citation type="submission" date="2022-10" db="EMBL/GenBank/DDBJ databases">
        <authorList>
            <person name="Hyden B.L."/>
            <person name="Feng K."/>
            <person name="Yates T."/>
            <person name="Jawdy S."/>
            <person name="Smart L.B."/>
            <person name="Muchero W."/>
        </authorList>
    </citation>
    <scope>NUCLEOTIDE SEQUENCE</scope>
    <source>
        <tissue evidence="4">Shoot tip</tissue>
    </source>
</reference>
<dbReference type="Pfam" id="PF13041">
    <property type="entry name" value="PPR_2"/>
    <property type="match status" value="3"/>
</dbReference>
<dbReference type="GO" id="GO:0003729">
    <property type="term" value="F:mRNA binding"/>
    <property type="evidence" value="ECO:0007669"/>
    <property type="project" value="TreeGrafter"/>
</dbReference>
<dbReference type="Proteomes" id="UP001162972">
    <property type="component" value="Chromosome 16"/>
</dbReference>
<comment type="similarity">
    <text evidence="1">Belongs to the PPR family. P subfamily.</text>
</comment>
<dbReference type="Pfam" id="PF01535">
    <property type="entry name" value="PPR"/>
    <property type="match status" value="2"/>
</dbReference>
<feature type="repeat" description="PPR" evidence="3">
    <location>
        <begin position="211"/>
        <end position="245"/>
    </location>
</feature>
<evidence type="ECO:0000256" key="2">
    <source>
        <dbReference type="ARBA" id="ARBA00022737"/>
    </source>
</evidence>
<comment type="caution">
    <text evidence="4">The sequence shown here is derived from an EMBL/GenBank/DDBJ whole genome shotgun (WGS) entry which is preliminary data.</text>
</comment>
<evidence type="ECO:0000313" key="5">
    <source>
        <dbReference type="Proteomes" id="UP001162972"/>
    </source>
</evidence>
<name>A0AAD6KJF6_9ROSI</name>
<feature type="repeat" description="PPR" evidence="3">
    <location>
        <begin position="447"/>
        <end position="481"/>
    </location>
</feature>
<evidence type="ECO:0000256" key="1">
    <source>
        <dbReference type="ARBA" id="ARBA00007626"/>
    </source>
</evidence>
<feature type="repeat" description="PPR" evidence="3">
    <location>
        <begin position="246"/>
        <end position="280"/>
    </location>
</feature>
<protein>
    <recommendedName>
        <fullName evidence="6">Pentatricopeptide repeat-containing protein</fullName>
    </recommendedName>
</protein>
<feature type="repeat" description="PPR" evidence="3">
    <location>
        <begin position="281"/>
        <end position="315"/>
    </location>
</feature>
<keyword evidence="5" id="KW-1185">Reference proteome</keyword>
<dbReference type="InterPro" id="IPR011990">
    <property type="entry name" value="TPR-like_helical_dom_sf"/>
</dbReference>
<sequence length="485" mass="54897">MELFLLNQKHTLAILRTRERYNFITSLLNPASKFSFRCLQTLETSQNPYKEPFSSATNLPDSLLVEKIVFNLKHGNVNSLLSYQLRLNPSVIVDVLCRCNGDLQLGQRFIDSFVLKGTNFKHSSVSLSAMIHVFVRSRRLSDAQALILRMIRRSGVSRVEVVEALVSSTCGNCGTNNLVFDLLIRTYVQARKLREGTEAFRILRSKAYFVSINACNSLLGGLVKIGWIELAWEVHREIVKSGIELNVYTLNIMVNALCKDGKFGDVKSFLSEMEGNGVYADMVTYNTLIGAYCREGLLEEAFEIMNSMEDKGLKPSLFTYNAIINGLCKKGRYARAKEILIEMLNVGLSPDTTTYNTLLVESCRRDNLSEAEQIFGEMLRQGVAPDLVSFSSLIAVFSRSRHLDQALVYFRDMKKFGLVPDNVTYTGRMQEAELVLRKMIEKGINPDRSTYTALINGHVTQDNLNEAFRFHDEMLQRGFVPDDVF</sequence>
<feature type="repeat" description="PPR" evidence="3">
    <location>
        <begin position="386"/>
        <end position="420"/>
    </location>
</feature>
<keyword evidence="2" id="KW-0677">Repeat</keyword>
<accession>A0AAD6KJF6</accession>
<organism evidence="4 5">
    <name type="scientific">Salix udensis</name>
    <dbReference type="NCBI Taxonomy" id="889485"/>
    <lineage>
        <taxon>Eukaryota</taxon>
        <taxon>Viridiplantae</taxon>
        <taxon>Streptophyta</taxon>
        <taxon>Embryophyta</taxon>
        <taxon>Tracheophyta</taxon>
        <taxon>Spermatophyta</taxon>
        <taxon>Magnoliopsida</taxon>
        <taxon>eudicotyledons</taxon>
        <taxon>Gunneridae</taxon>
        <taxon>Pentapetalae</taxon>
        <taxon>rosids</taxon>
        <taxon>fabids</taxon>
        <taxon>Malpighiales</taxon>
        <taxon>Salicaceae</taxon>
        <taxon>Saliceae</taxon>
        <taxon>Salix</taxon>
    </lineage>
</organism>
<dbReference type="InterPro" id="IPR002885">
    <property type="entry name" value="PPR_rpt"/>
</dbReference>
<dbReference type="PANTHER" id="PTHR47932:SF2">
    <property type="entry name" value="OS10G0484300 PROTEIN"/>
    <property type="match status" value="1"/>
</dbReference>
<evidence type="ECO:0008006" key="6">
    <source>
        <dbReference type="Google" id="ProtNLM"/>
    </source>
</evidence>
<dbReference type="PROSITE" id="PS51375">
    <property type="entry name" value="PPR"/>
    <property type="match status" value="7"/>
</dbReference>
<dbReference type="Pfam" id="PF13812">
    <property type="entry name" value="PPR_3"/>
    <property type="match status" value="1"/>
</dbReference>
<proteinExistence type="inferred from homology"/>
<dbReference type="Gene3D" id="1.25.40.10">
    <property type="entry name" value="Tetratricopeptide repeat domain"/>
    <property type="match status" value="3"/>
</dbReference>
<evidence type="ECO:0000256" key="3">
    <source>
        <dbReference type="PROSITE-ProRule" id="PRU00708"/>
    </source>
</evidence>
<gene>
    <name evidence="4" type="ORF">OIU84_025385</name>
</gene>